<protein>
    <submittedName>
        <fullName evidence="1">Uncharacterized protein</fullName>
    </submittedName>
</protein>
<accession>D5ER30</accession>
<dbReference type="OrthoDB" id="6016655at2"/>
<dbReference type="AlphaFoldDB" id="D5ER30"/>
<keyword evidence="2" id="KW-1185">Reference proteome</keyword>
<dbReference type="KEGG" id="caa:Caka_1001"/>
<organism evidence="1 2">
    <name type="scientific">Coraliomargarita akajimensis (strain DSM 45221 / IAM 15411 / JCM 23193 / KCTC 12865 / 04OKA010-24)</name>
    <dbReference type="NCBI Taxonomy" id="583355"/>
    <lineage>
        <taxon>Bacteria</taxon>
        <taxon>Pseudomonadati</taxon>
        <taxon>Verrucomicrobiota</taxon>
        <taxon>Opitutia</taxon>
        <taxon>Puniceicoccales</taxon>
        <taxon>Coraliomargaritaceae</taxon>
        <taxon>Coraliomargarita</taxon>
    </lineage>
</organism>
<dbReference type="RefSeq" id="WP_013042745.1">
    <property type="nucleotide sequence ID" value="NC_014008.1"/>
</dbReference>
<gene>
    <name evidence="1" type="ordered locus">Caka_1001</name>
</gene>
<evidence type="ECO:0000313" key="2">
    <source>
        <dbReference type="Proteomes" id="UP000000925"/>
    </source>
</evidence>
<dbReference type="Proteomes" id="UP000000925">
    <property type="component" value="Chromosome"/>
</dbReference>
<proteinExistence type="predicted"/>
<dbReference type="HOGENOM" id="CLU_054722_0_0_0"/>
<reference evidence="1 2" key="1">
    <citation type="journal article" date="2010" name="Stand. Genomic Sci.">
        <title>Complete genome sequence of Coraliomargarita akajimensis type strain (04OKA010-24).</title>
        <authorList>
            <person name="Mavromatis K."/>
            <person name="Abt B."/>
            <person name="Brambilla E."/>
            <person name="Lapidus A."/>
            <person name="Copeland A."/>
            <person name="Deshpande S."/>
            <person name="Nolan M."/>
            <person name="Lucas S."/>
            <person name="Tice H."/>
            <person name="Cheng J.F."/>
            <person name="Han C."/>
            <person name="Detter J.C."/>
            <person name="Woyke T."/>
            <person name="Goodwin L."/>
            <person name="Pitluck S."/>
            <person name="Held B."/>
            <person name="Brettin T."/>
            <person name="Tapia R."/>
            <person name="Ivanova N."/>
            <person name="Mikhailova N."/>
            <person name="Pati A."/>
            <person name="Liolios K."/>
            <person name="Chen A."/>
            <person name="Palaniappan K."/>
            <person name="Land M."/>
            <person name="Hauser L."/>
            <person name="Chang Y.J."/>
            <person name="Jeffries C.D."/>
            <person name="Rohde M."/>
            <person name="Goker M."/>
            <person name="Bristow J."/>
            <person name="Eisen J.A."/>
            <person name="Markowitz V."/>
            <person name="Hugenholtz P."/>
            <person name="Klenk H.P."/>
            <person name="Kyrpides N.C."/>
        </authorList>
    </citation>
    <scope>NUCLEOTIDE SEQUENCE [LARGE SCALE GENOMIC DNA]</scope>
    <source>
        <strain evidence="2">DSM 45221 / IAM 15411 / JCM 23193 / KCTC 12865</strain>
    </source>
</reference>
<sequence>MQSTWTLSTLSALNATQVYACDGMPVLNQPRGAGSVRLVCAPFGYLDFDAGDHHEGGLIYLQLTVDGQSLILGADAELTLEIDREAFQLQTTHGGAIRGRLQPMPPLAGETIEAFQEMMRIGIVPYKDAPPPAVPKTDAQIQALGDQYFPGNPYRFDLAMSLYDWTSSDFIRQDLFNQLQYTAVPGHPLDLRTMARVIFGCSYPGYSYKDANFMNQFLMRPATSEQDIYDQLLTVYERIKPLAIAEMKVYENAVLALEPPRVDLYPQLYRGAMSMSGGYNTGDFSPSMFEFPGNAGPTDEPLYQLFDDALNGILSVGSVITTKGPWSFSNDMDGAKKWQNGILITLNPPPGATVWPGCADITQFSINPQTFEIDMPPPTRYRIDDYEWITITKNGEPQRVCHFTMTLLGYCVEPL</sequence>
<dbReference type="EMBL" id="CP001998">
    <property type="protein sequence ID" value="ADE54023.1"/>
    <property type="molecule type" value="Genomic_DNA"/>
</dbReference>
<evidence type="ECO:0000313" key="1">
    <source>
        <dbReference type="EMBL" id="ADE54023.1"/>
    </source>
</evidence>
<name>D5ER30_CORAD</name>
<dbReference type="eggNOG" id="ENOG5031913">
    <property type="taxonomic scope" value="Bacteria"/>
</dbReference>